<evidence type="ECO:0000256" key="1">
    <source>
        <dbReference type="SAM" id="Phobius"/>
    </source>
</evidence>
<organism evidence="2 3">
    <name type="scientific">Flavobacterium aquatile LMG 4008 = ATCC 11947</name>
    <dbReference type="NCBI Taxonomy" id="1453498"/>
    <lineage>
        <taxon>Bacteria</taxon>
        <taxon>Pseudomonadati</taxon>
        <taxon>Bacteroidota</taxon>
        <taxon>Flavobacteriia</taxon>
        <taxon>Flavobacteriales</taxon>
        <taxon>Flavobacteriaceae</taxon>
        <taxon>Flavobacterium</taxon>
    </lineage>
</organism>
<dbReference type="GO" id="GO:0032259">
    <property type="term" value="P:methylation"/>
    <property type="evidence" value="ECO:0007669"/>
    <property type="project" value="UniProtKB-KW"/>
</dbReference>
<accession>A0A095UWJ7</accession>
<dbReference type="STRING" id="1453498.LG45_16140"/>
<protein>
    <submittedName>
        <fullName evidence="2">tRNA (5-methylaminomethyl-2-thiouridylate)-methyltransferase</fullName>
    </submittedName>
</protein>
<keyword evidence="1" id="KW-0812">Transmembrane</keyword>
<feature type="transmembrane region" description="Helical" evidence="1">
    <location>
        <begin position="82"/>
        <end position="98"/>
    </location>
</feature>
<keyword evidence="2" id="KW-0808">Transferase</keyword>
<comment type="caution">
    <text evidence="2">The sequence shown here is derived from an EMBL/GenBank/DDBJ whole genome shotgun (WGS) entry which is preliminary data.</text>
</comment>
<dbReference type="Proteomes" id="UP000029554">
    <property type="component" value="Unassembled WGS sequence"/>
</dbReference>
<keyword evidence="1" id="KW-0472">Membrane</keyword>
<dbReference type="AlphaFoldDB" id="A0A095UWJ7"/>
<gene>
    <name evidence="2" type="ORF">LG45_16140</name>
</gene>
<proteinExistence type="predicted"/>
<dbReference type="RefSeq" id="WP_035128996.1">
    <property type="nucleotide sequence ID" value="NZ_JRHH01000006.1"/>
</dbReference>
<reference evidence="2 3" key="1">
    <citation type="submission" date="2014-09" db="EMBL/GenBank/DDBJ databases">
        <title>Whole Genome Shotgun of Flavobacterium aquatile LMG 4008.</title>
        <authorList>
            <person name="Gale A.N."/>
            <person name="Pipes S.E."/>
            <person name="Newman J.D."/>
        </authorList>
    </citation>
    <scope>NUCLEOTIDE SEQUENCE [LARGE SCALE GENOMIC DNA]</scope>
    <source>
        <strain evidence="2 3">LMG 4008</strain>
    </source>
</reference>
<keyword evidence="2" id="KW-0489">Methyltransferase</keyword>
<feature type="transmembrane region" description="Helical" evidence="1">
    <location>
        <begin position="15"/>
        <end position="36"/>
    </location>
</feature>
<dbReference type="eggNOG" id="ENOG5032QYG">
    <property type="taxonomic scope" value="Bacteria"/>
</dbReference>
<evidence type="ECO:0000313" key="2">
    <source>
        <dbReference type="EMBL" id="KGD66950.1"/>
    </source>
</evidence>
<feature type="transmembrane region" description="Helical" evidence="1">
    <location>
        <begin position="56"/>
        <end position="75"/>
    </location>
</feature>
<dbReference type="OrthoDB" id="119681at2"/>
<dbReference type="GO" id="GO:0008168">
    <property type="term" value="F:methyltransferase activity"/>
    <property type="evidence" value="ECO:0007669"/>
    <property type="project" value="UniProtKB-KW"/>
</dbReference>
<sequence length="128" mass="14197">METKNAQSIRQTSDLLRYTYGIVPIVAGLDKFFNFLTHWENYIPSSLSELLSMSPHALMIIVGIIEIVAGLIVLVRPIIGGYIVSAWLVLIGILLLIGGTFLDIAVRDFVMAIGAFSLTRLAKFTHKY</sequence>
<evidence type="ECO:0000313" key="3">
    <source>
        <dbReference type="Proteomes" id="UP000029554"/>
    </source>
</evidence>
<keyword evidence="1" id="KW-1133">Transmembrane helix</keyword>
<keyword evidence="3" id="KW-1185">Reference proteome</keyword>
<name>A0A095UWJ7_9FLAO</name>
<dbReference type="EMBL" id="JRHH01000006">
    <property type="protein sequence ID" value="KGD66950.1"/>
    <property type="molecule type" value="Genomic_DNA"/>
</dbReference>